<dbReference type="InterPro" id="IPR037523">
    <property type="entry name" value="VOC_core"/>
</dbReference>
<dbReference type="EMBL" id="JAGQDG010000008">
    <property type="protein sequence ID" value="MBQ0937367.1"/>
    <property type="molecule type" value="Genomic_DNA"/>
</dbReference>
<dbReference type="Pfam" id="PF00903">
    <property type="entry name" value="Glyoxalase"/>
    <property type="match status" value="1"/>
</dbReference>
<proteinExistence type="predicted"/>
<dbReference type="SUPFAM" id="SSF54593">
    <property type="entry name" value="Glyoxalase/Bleomycin resistance protein/Dihydroxybiphenyl dioxygenase"/>
    <property type="match status" value="1"/>
</dbReference>
<dbReference type="PROSITE" id="PS51819">
    <property type="entry name" value="VOC"/>
    <property type="match status" value="1"/>
</dbReference>
<dbReference type="InterPro" id="IPR050383">
    <property type="entry name" value="GlyoxalaseI/FosfomycinResist"/>
</dbReference>
<sequence>MKLGYTILYVPDVAASLDFFERAFGLHRRFLHESGTYGELETGATTLAFADHALGEHNFPGGHVEAHRSPQPLGMEIGLVTTAVVAAHARALAAGAQELCPPTERPWGQTVSYLRCPDGCLVELCSPMGGA</sequence>
<name>A0ABS5E1S9_9BURK</name>
<protein>
    <submittedName>
        <fullName evidence="2">VOC family protein</fullName>
    </submittedName>
</protein>
<dbReference type="InterPro" id="IPR004360">
    <property type="entry name" value="Glyas_Fos-R_dOase_dom"/>
</dbReference>
<dbReference type="PANTHER" id="PTHR21366:SF22">
    <property type="entry name" value="VOC DOMAIN-CONTAINING PROTEIN"/>
    <property type="match status" value="1"/>
</dbReference>
<dbReference type="PANTHER" id="PTHR21366">
    <property type="entry name" value="GLYOXALASE FAMILY PROTEIN"/>
    <property type="match status" value="1"/>
</dbReference>
<evidence type="ECO:0000313" key="2">
    <source>
        <dbReference type="EMBL" id="MBQ0937367.1"/>
    </source>
</evidence>
<gene>
    <name evidence="2" type="ORF">KAK11_18730</name>
</gene>
<keyword evidence="3" id="KW-1185">Reference proteome</keyword>
<dbReference type="InterPro" id="IPR029068">
    <property type="entry name" value="Glyas_Bleomycin-R_OHBP_Dase"/>
</dbReference>
<evidence type="ECO:0000259" key="1">
    <source>
        <dbReference type="PROSITE" id="PS51819"/>
    </source>
</evidence>
<evidence type="ECO:0000313" key="3">
    <source>
        <dbReference type="Proteomes" id="UP000672097"/>
    </source>
</evidence>
<dbReference type="Gene3D" id="3.10.180.10">
    <property type="entry name" value="2,3-Dihydroxybiphenyl 1,2-Dioxygenase, domain 1"/>
    <property type="match status" value="1"/>
</dbReference>
<organism evidence="2 3">
    <name type="scientific">Ideonella paludis</name>
    <dbReference type="NCBI Taxonomy" id="1233411"/>
    <lineage>
        <taxon>Bacteria</taxon>
        <taxon>Pseudomonadati</taxon>
        <taxon>Pseudomonadota</taxon>
        <taxon>Betaproteobacteria</taxon>
        <taxon>Burkholderiales</taxon>
        <taxon>Sphaerotilaceae</taxon>
        <taxon>Ideonella</taxon>
    </lineage>
</organism>
<accession>A0ABS5E1S9</accession>
<dbReference type="RefSeq" id="WP_210810900.1">
    <property type="nucleotide sequence ID" value="NZ_JAGQDG010000008.1"/>
</dbReference>
<dbReference type="Proteomes" id="UP000672097">
    <property type="component" value="Unassembled WGS sequence"/>
</dbReference>
<feature type="domain" description="VOC" evidence="1">
    <location>
        <begin position="2"/>
        <end position="127"/>
    </location>
</feature>
<reference evidence="2 3" key="1">
    <citation type="submission" date="2021-04" db="EMBL/GenBank/DDBJ databases">
        <title>The genome sequence of type strain Ideonella paludis KCTC 32238.</title>
        <authorList>
            <person name="Liu Y."/>
        </authorList>
    </citation>
    <scope>NUCLEOTIDE SEQUENCE [LARGE SCALE GENOMIC DNA]</scope>
    <source>
        <strain evidence="2 3">KCTC 32238</strain>
    </source>
</reference>
<comment type="caution">
    <text evidence="2">The sequence shown here is derived from an EMBL/GenBank/DDBJ whole genome shotgun (WGS) entry which is preliminary data.</text>
</comment>